<name>A0A0K6HBV9_9GAMM</name>
<dbReference type="AlphaFoldDB" id="A0A0K6HBV9"/>
<dbReference type="Proteomes" id="UP000182598">
    <property type="component" value="Unassembled WGS sequence"/>
</dbReference>
<protein>
    <submittedName>
        <fullName evidence="2">Predicted amidophosphoribosyltransferases</fullName>
    </submittedName>
</protein>
<sequence>MLGYCWLCDQSLRVAEVTGFCQVCLRDLPRLPPSCVRWRCQNPERAAGRHWFSAFSWQPDIQHLIHRFKFQRCPELAKILAPFLAGQVRHCYRERPQAWPDMLVAMPMTYKRWCQRGYNQAGLLTHALAPVVQLPVAAGLLRRLRDDQGKQHQSGAEQRWQNMHQSMYCTRNVAGLKLAVIDDVLTTGASASAAANALMRRGASAVDVWTLAYAEPHQPRDAD</sequence>
<dbReference type="SUPFAM" id="SSF53271">
    <property type="entry name" value="PRTase-like"/>
    <property type="match status" value="1"/>
</dbReference>
<evidence type="ECO:0000313" key="2">
    <source>
        <dbReference type="EMBL" id="CUA88246.1"/>
    </source>
</evidence>
<dbReference type="InterPro" id="IPR029057">
    <property type="entry name" value="PRTase-like"/>
</dbReference>
<organism evidence="2 3">
    <name type="scientific">Pseudidiomarina woesei</name>
    <dbReference type="NCBI Taxonomy" id="1381080"/>
    <lineage>
        <taxon>Bacteria</taxon>
        <taxon>Pseudomonadati</taxon>
        <taxon>Pseudomonadota</taxon>
        <taxon>Gammaproteobacteria</taxon>
        <taxon>Alteromonadales</taxon>
        <taxon>Idiomarinaceae</taxon>
        <taxon>Pseudidiomarina</taxon>
    </lineage>
</organism>
<proteinExistence type="inferred from homology"/>
<accession>A0A0K6HBV9</accession>
<keyword evidence="2" id="KW-0328">Glycosyltransferase</keyword>
<dbReference type="RefSeq" id="WP_055439756.1">
    <property type="nucleotide sequence ID" value="NZ_CYHB01000008.1"/>
</dbReference>
<evidence type="ECO:0000256" key="1">
    <source>
        <dbReference type="ARBA" id="ARBA00008007"/>
    </source>
</evidence>
<dbReference type="EMBL" id="CYHB01000008">
    <property type="protein sequence ID" value="CUA88246.1"/>
    <property type="molecule type" value="Genomic_DNA"/>
</dbReference>
<reference evidence="3" key="1">
    <citation type="submission" date="2015-08" db="EMBL/GenBank/DDBJ databases">
        <authorList>
            <person name="Varghese N."/>
        </authorList>
    </citation>
    <scope>NUCLEOTIDE SEQUENCE [LARGE SCALE GENOMIC DNA]</scope>
    <source>
        <strain evidence="3">DSM 27808</strain>
    </source>
</reference>
<dbReference type="GO" id="GO:0016757">
    <property type="term" value="F:glycosyltransferase activity"/>
    <property type="evidence" value="ECO:0007669"/>
    <property type="project" value="UniProtKB-KW"/>
</dbReference>
<dbReference type="InterPro" id="IPR051910">
    <property type="entry name" value="ComF/GntX_DNA_util-trans"/>
</dbReference>
<dbReference type="CDD" id="cd06223">
    <property type="entry name" value="PRTases_typeI"/>
    <property type="match status" value="1"/>
</dbReference>
<dbReference type="OrthoDB" id="9793412at2"/>
<dbReference type="InterPro" id="IPR000836">
    <property type="entry name" value="PRTase_dom"/>
</dbReference>
<dbReference type="PANTHER" id="PTHR47505">
    <property type="entry name" value="DNA UTILIZATION PROTEIN YHGH"/>
    <property type="match status" value="1"/>
</dbReference>
<evidence type="ECO:0000313" key="3">
    <source>
        <dbReference type="Proteomes" id="UP000182598"/>
    </source>
</evidence>
<dbReference type="Gene3D" id="3.40.50.2020">
    <property type="match status" value="1"/>
</dbReference>
<dbReference type="PANTHER" id="PTHR47505:SF1">
    <property type="entry name" value="DNA UTILIZATION PROTEIN YHGH"/>
    <property type="match status" value="1"/>
</dbReference>
<keyword evidence="3" id="KW-1185">Reference proteome</keyword>
<gene>
    <name evidence="2" type="ORF">Ga0061064_2117</name>
</gene>
<keyword evidence="2" id="KW-0808">Transferase</keyword>
<comment type="similarity">
    <text evidence="1">Belongs to the ComF/GntX family.</text>
</comment>